<feature type="non-terminal residue" evidence="2">
    <location>
        <position position="1"/>
    </location>
</feature>
<sequence>PPSTRYWRPPGFGALKVNVNAAFSKDGNSIGVGMVIRDHLGSVRAALSTRLQGAYSVFLAECVAVREGLRFAIEHGLLL</sequence>
<dbReference type="InterPro" id="IPR052929">
    <property type="entry name" value="RNase_H-like_EbsB-rel"/>
</dbReference>
<dbReference type="PANTHER" id="PTHR47074:SF79">
    <property type="entry name" value="PUTATIVE-RELATED"/>
    <property type="match status" value="1"/>
</dbReference>
<proteinExistence type="predicted"/>
<evidence type="ECO:0000313" key="2">
    <source>
        <dbReference type="EMBL" id="PON60600.1"/>
    </source>
</evidence>
<feature type="domain" description="RNase H type-1" evidence="1">
    <location>
        <begin position="18"/>
        <end position="77"/>
    </location>
</feature>
<dbReference type="InterPro" id="IPR012337">
    <property type="entry name" value="RNaseH-like_sf"/>
</dbReference>
<dbReference type="PANTHER" id="PTHR47074">
    <property type="entry name" value="BNAC02G40300D PROTEIN"/>
    <property type="match status" value="1"/>
</dbReference>
<gene>
    <name evidence="2" type="ORF">PanWU01x14_152120</name>
</gene>
<evidence type="ECO:0000313" key="3">
    <source>
        <dbReference type="Proteomes" id="UP000237105"/>
    </source>
</evidence>
<organism evidence="2 3">
    <name type="scientific">Parasponia andersonii</name>
    <name type="common">Sponia andersonii</name>
    <dbReference type="NCBI Taxonomy" id="3476"/>
    <lineage>
        <taxon>Eukaryota</taxon>
        <taxon>Viridiplantae</taxon>
        <taxon>Streptophyta</taxon>
        <taxon>Embryophyta</taxon>
        <taxon>Tracheophyta</taxon>
        <taxon>Spermatophyta</taxon>
        <taxon>Magnoliopsida</taxon>
        <taxon>eudicotyledons</taxon>
        <taxon>Gunneridae</taxon>
        <taxon>Pentapetalae</taxon>
        <taxon>rosids</taxon>
        <taxon>fabids</taxon>
        <taxon>Rosales</taxon>
        <taxon>Cannabaceae</taxon>
        <taxon>Parasponia</taxon>
    </lineage>
</organism>
<comment type="caution">
    <text evidence="2">The sequence shown here is derived from an EMBL/GenBank/DDBJ whole genome shotgun (WGS) entry which is preliminary data.</text>
</comment>
<dbReference type="GO" id="GO:0004523">
    <property type="term" value="F:RNA-DNA hybrid ribonuclease activity"/>
    <property type="evidence" value="ECO:0007669"/>
    <property type="project" value="InterPro"/>
</dbReference>
<evidence type="ECO:0000259" key="1">
    <source>
        <dbReference type="Pfam" id="PF13456"/>
    </source>
</evidence>
<dbReference type="SUPFAM" id="SSF53098">
    <property type="entry name" value="Ribonuclease H-like"/>
    <property type="match status" value="1"/>
</dbReference>
<dbReference type="GO" id="GO:0003676">
    <property type="term" value="F:nucleic acid binding"/>
    <property type="evidence" value="ECO:0007669"/>
    <property type="project" value="InterPro"/>
</dbReference>
<dbReference type="OrthoDB" id="1906820at2759"/>
<dbReference type="EMBL" id="JXTB01000129">
    <property type="protein sequence ID" value="PON60600.1"/>
    <property type="molecule type" value="Genomic_DNA"/>
</dbReference>
<dbReference type="InterPro" id="IPR002156">
    <property type="entry name" value="RNaseH_domain"/>
</dbReference>
<protein>
    <submittedName>
        <fullName evidence="2">Ribonuclease H-like domain containing protein</fullName>
    </submittedName>
</protein>
<dbReference type="CDD" id="cd06222">
    <property type="entry name" value="RNase_H_like"/>
    <property type="match status" value="1"/>
</dbReference>
<accession>A0A2P5CHR5</accession>
<dbReference type="Pfam" id="PF13456">
    <property type="entry name" value="RVT_3"/>
    <property type="match status" value="1"/>
</dbReference>
<dbReference type="Proteomes" id="UP000237105">
    <property type="component" value="Unassembled WGS sequence"/>
</dbReference>
<keyword evidence="3" id="KW-1185">Reference proteome</keyword>
<name>A0A2P5CHR5_PARAD</name>
<reference evidence="3" key="1">
    <citation type="submission" date="2016-06" db="EMBL/GenBank/DDBJ databases">
        <title>Parallel loss of symbiosis genes in relatives of nitrogen-fixing non-legume Parasponia.</title>
        <authorList>
            <person name="Van Velzen R."/>
            <person name="Holmer R."/>
            <person name="Bu F."/>
            <person name="Rutten L."/>
            <person name="Van Zeijl A."/>
            <person name="Liu W."/>
            <person name="Santuari L."/>
            <person name="Cao Q."/>
            <person name="Sharma T."/>
            <person name="Shen D."/>
            <person name="Roswanjaya Y."/>
            <person name="Wardhani T."/>
            <person name="Kalhor M.S."/>
            <person name="Jansen J."/>
            <person name="Van den Hoogen J."/>
            <person name="Gungor B."/>
            <person name="Hartog M."/>
            <person name="Hontelez J."/>
            <person name="Verver J."/>
            <person name="Yang W.-C."/>
            <person name="Schijlen E."/>
            <person name="Repin R."/>
            <person name="Schilthuizen M."/>
            <person name="Schranz E."/>
            <person name="Heidstra R."/>
            <person name="Miyata K."/>
            <person name="Fedorova E."/>
            <person name="Kohlen W."/>
            <person name="Bisseling T."/>
            <person name="Smit S."/>
            <person name="Geurts R."/>
        </authorList>
    </citation>
    <scope>NUCLEOTIDE SEQUENCE [LARGE SCALE GENOMIC DNA]</scope>
    <source>
        <strain evidence="3">cv. WU1-14</strain>
    </source>
</reference>
<dbReference type="InterPro" id="IPR044730">
    <property type="entry name" value="RNase_H-like_dom_plant"/>
</dbReference>
<dbReference type="AlphaFoldDB" id="A0A2P5CHR5"/>